<dbReference type="GO" id="GO:0005790">
    <property type="term" value="C:smooth endoplasmic reticulum"/>
    <property type="evidence" value="ECO:0007669"/>
    <property type="project" value="TreeGrafter"/>
</dbReference>
<reference evidence="3 4" key="1">
    <citation type="submission" date="2018-11" db="EMBL/GenBank/DDBJ databases">
        <authorList>
            <consortium name="Pathogen Informatics"/>
        </authorList>
    </citation>
    <scope>NUCLEOTIDE SEQUENCE [LARGE SCALE GENOMIC DNA]</scope>
</reference>
<gene>
    <name evidence="3" type="ORF">DILT_LOCUS682</name>
</gene>
<dbReference type="PANTHER" id="PTHR46399">
    <property type="entry name" value="B30.2/SPRY DOMAIN-CONTAINING PROTEIN"/>
    <property type="match status" value="1"/>
</dbReference>
<organism evidence="3 4">
    <name type="scientific">Dibothriocephalus latus</name>
    <name type="common">Fish tapeworm</name>
    <name type="synonym">Diphyllobothrium latum</name>
    <dbReference type="NCBI Taxonomy" id="60516"/>
    <lineage>
        <taxon>Eukaryota</taxon>
        <taxon>Metazoa</taxon>
        <taxon>Spiralia</taxon>
        <taxon>Lophotrochozoa</taxon>
        <taxon>Platyhelminthes</taxon>
        <taxon>Cestoda</taxon>
        <taxon>Eucestoda</taxon>
        <taxon>Diphyllobothriidea</taxon>
        <taxon>Diphyllobothriidae</taxon>
        <taxon>Dibothriocephalus</taxon>
    </lineage>
</organism>
<keyword evidence="2" id="KW-0812">Transmembrane</keyword>
<dbReference type="GO" id="GO:0006941">
    <property type="term" value="P:striated muscle contraction"/>
    <property type="evidence" value="ECO:0007669"/>
    <property type="project" value="TreeGrafter"/>
</dbReference>
<dbReference type="AlphaFoldDB" id="A0A3P6P7H8"/>
<keyword evidence="2" id="KW-0472">Membrane</keyword>
<dbReference type="GO" id="GO:0030018">
    <property type="term" value="C:Z disc"/>
    <property type="evidence" value="ECO:0007669"/>
    <property type="project" value="TreeGrafter"/>
</dbReference>
<evidence type="ECO:0000256" key="1">
    <source>
        <dbReference type="SAM" id="MobiDB-lite"/>
    </source>
</evidence>
<dbReference type="GO" id="GO:0034704">
    <property type="term" value="C:calcium channel complex"/>
    <property type="evidence" value="ECO:0007669"/>
    <property type="project" value="TreeGrafter"/>
</dbReference>
<dbReference type="InterPro" id="IPR015925">
    <property type="entry name" value="Ryanodine_IP3_receptor"/>
</dbReference>
<dbReference type="GO" id="GO:0005219">
    <property type="term" value="F:ryanodine-sensitive calcium-release channel activity"/>
    <property type="evidence" value="ECO:0007669"/>
    <property type="project" value="TreeGrafter"/>
</dbReference>
<dbReference type="GO" id="GO:0014808">
    <property type="term" value="P:release of sequestered calcium ion into cytosol by sarcoplasmic reticulum"/>
    <property type="evidence" value="ECO:0007669"/>
    <property type="project" value="TreeGrafter"/>
</dbReference>
<feature type="compositionally biased region" description="Low complexity" evidence="1">
    <location>
        <begin position="213"/>
        <end position="224"/>
    </location>
</feature>
<dbReference type="OrthoDB" id="258495at2759"/>
<keyword evidence="2" id="KW-1133">Transmembrane helix</keyword>
<feature type="compositionally biased region" description="Polar residues" evidence="1">
    <location>
        <begin position="240"/>
        <end position="249"/>
    </location>
</feature>
<protein>
    <submittedName>
        <fullName evidence="3">Uncharacterized protein</fullName>
    </submittedName>
</protein>
<dbReference type="EMBL" id="UYRU01003222">
    <property type="protein sequence ID" value="VDK35416.1"/>
    <property type="molecule type" value="Genomic_DNA"/>
</dbReference>
<sequence>MRNLSEQSALGLDARQPTRMTLDRLLVKAKGMLETFEPYLGRIEITNKGGSIERVYFEICQQNIDQWEKPQIKDSKRAFLHTVVGESGDKEKLECFVNFAEDTIFEMQHAEEISGDDDNLQISRVVAVRNFLEATHLGYVGYFLAFILSFLQPSQLLSCWSALIKMSLVDIVTGLLGLIIGLMIGLTRLVRAIVCFCGRFFIAMASDPTATVPSSTSPAVSSSSGVGGGGGGGGVARSAKTATDATESGRNGGKRPSQTGISAGDGSGGEVKTESTNAASAAAPVDIVEIMQSAIKLEKAIEFGTQRVG</sequence>
<proteinExistence type="predicted"/>
<feature type="transmembrane region" description="Helical" evidence="2">
    <location>
        <begin position="131"/>
        <end position="151"/>
    </location>
</feature>
<dbReference type="Proteomes" id="UP000281553">
    <property type="component" value="Unassembled WGS sequence"/>
</dbReference>
<dbReference type="GO" id="GO:0033017">
    <property type="term" value="C:sarcoplasmic reticulum membrane"/>
    <property type="evidence" value="ECO:0007669"/>
    <property type="project" value="TreeGrafter"/>
</dbReference>
<accession>A0A3P6P7H8</accession>
<feature type="transmembrane region" description="Helical" evidence="2">
    <location>
        <begin position="171"/>
        <end position="190"/>
    </location>
</feature>
<keyword evidence="4" id="KW-1185">Reference proteome</keyword>
<feature type="region of interest" description="Disordered" evidence="1">
    <location>
        <begin position="213"/>
        <end position="282"/>
    </location>
</feature>
<dbReference type="PANTHER" id="PTHR46399:SF8">
    <property type="entry name" value="B30.2_SPRY DOMAIN-CONTAINING PROTEIN"/>
    <property type="match status" value="1"/>
</dbReference>
<evidence type="ECO:0000313" key="4">
    <source>
        <dbReference type="Proteomes" id="UP000281553"/>
    </source>
</evidence>
<name>A0A3P6P7H8_DIBLA</name>
<evidence type="ECO:0000256" key="2">
    <source>
        <dbReference type="SAM" id="Phobius"/>
    </source>
</evidence>
<evidence type="ECO:0000313" key="3">
    <source>
        <dbReference type="EMBL" id="VDK35416.1"/>
    </source>
</evidence>
<dbReference type="GO" id="GO:0042383">
    <property type="term" value="C:sarcolemma"/>
    <property type="evidence" value="ECO:0007669"/>
    <property type="project" value="TreeGrafter"/>
</dbReference>
<feature type="compositionally biased region" description="Gly residues" evidence="1">
    <location>
        <begin position="225"/>
        <end position="235"/>
    </location>
</feature>